<dbReference type="Proteomes" id="UP000826725">
    <property type="component" value="Chromosome"/>
</dbReference>
<keyword evidence="6 10" id="KW-0812">Transmembrane</keyword>
<dbReference type="InterPro" id="IPR017475">
    <property type="entry name" value="EPS_sugar_tfrase"/>
</dbReference>
<evidence type="ECO:0000256" key="6">
    <source>
        <dbReference type="ARBA" id="ARBA00022692"/>
    </source>
</evidence>
<keyword evidence="4" id="KW-1003">Cell membrane</keyword>
<dbReference type="PANTHER" id="PTHR30576">
    <property type="entry name" value="COLANIC BIOSYNTHESIS UDP-GLUCOSE LIPID CARRIER TRANSFERASE"/>
    <property type="match status" value="1"/>
</dbReference>
<evidence type="ECO:0000256" key="8">
    <source>
        <dbReference type="ARBA" id="ARBA00023136"/>
    </source>
</evidence>
<feature type="transmembrane region" description="Helical" evidence="10">
    <location>
        <begin position="103"/>
        <end position="127"/>
    </location>
</feature>
<comment type="subcellular location">
    <subcellularLocation>
        <location evidence="2">Cell membrane</location>
    </subcellularLocation>
    <subcellularLocation>
        <location evidence="1">Membrane</location>
        <topology evidence="1">Multi-pass membrane protein</topology>
    </subcellularLocation>
</comment>
<sequence>MLSINLRQQSSLIARLLHLFDCCFTVGYLSLLVLWYRVPWSPYYTRLLVITFVLCFISFQSFQLYRSWRGWRYFIEFLVILKAWAAVIGLLLFYFFIFKISIAYSRVVFLVWSVTTPFFLFFIHVLARKMLRVIRAKGKNVRRAVVVGAGDLGITLVKEVEEMPWAGIEVLGFFDDKIDEETVTEVYGKPVLGNISAINGYLEQHDIDYVYIALPMRAERKIFTILRECRSLGARIYLVPDLYVYGLHHAEIQSLGDLLILNFNPHTEWKRGFDLFFSLAVLICFSPLMIVIALLIKISDGGPVFYKHKRITAAGKTFDCLKFRTMKVGADRELQKLLDENDELKKEWEQHFKLKNDPRVTRFGRLLRRTSLDEFPQFINVLRGDMSVVGARPIVGDELNDFYKESAGRYCSMKPGITGPWQVGRRSDVDEYGERVRMDDWYILNYSLWTDIKIIAKTVYCMVKGNGAY</sequence>
<feature type="coiled-coil region" evidence="9">
    <location>
        <begin position="327"/>
        <end position="354"/>
    </location>
</feature>
<protein>
    <submittedName>
        <fullName evidence="12">Undecaprenyl-phosphate glucose phosphotransferase</fullName>
    </submittedName>
</protein>
<reference evidence="12" key="1">
    <citation type="submission" date="2020-09" db="EMBL/GenBank/DDBJ databases">
        <title>Desulfogranum mesoprofundum gen. nov., sp. nov., a novel mesophilic, sulfate-reducing chemolithoautotroph isolated from a deep-sea hydrothermal vent chimney in the Suiyo Seamount.</title>
        <authorList>
            <person name="Hashimoto Y."/>
            <person name="Nakagawa S."/>
        </authorList>
    </citation>
    <scope>NUCLEOTIDE SEQUENCE</scope>
    <source>
        <strain evidence="12">KT2</strain>
    </source>
</reference>
<organism evidence="12 13">
    <name type="scientific">Desulfomarina profundi</name>
    <dbReference type="NCBI Taxonomy" id="2772557"/>
    <lineage>
        <taxon>Bacteria</taxon>
        <taxon>Pseudomonadati</taxon>
        <taxon>Thermodesulfobacteriota</taxon>
        <taxon>Desulfobulbia</taxon>
        <taxon>Desulfobulbales</taxon>
        <taxon>Desulfobulbaceae</taxon>
        <taxon>Desulfomarina</taxon>
    </lineage>
</organism>
<evidence type="ECO:0000256" key="1">
    <source>
        <dbReference type="ARBA" id="ARBA00004141"/>
    </source>
</evidence>
<dbReference type="NCBIfam" id="TIGR03025">
    <property type="entry name" value="EPS_sugtrans"/>
    <property type="match status" value="1"/>
</dbReference>
<evidence type="ECO:0000313" key="13">
    <source>
        <dbReference type="Proteomes" id="UP000826725"/>
    </source>
</evidence>
<dbReference type="GO" id="GO:0005886">
    <property type="term" value="C:plasma membrane"/>
    <property type="evidence" value="ECO:0007669"/>
    <property type="project" value="UniProtKB-SubCell"/>
</dbReference>
<feature type="transmembrane region" description="Helical" evidence="10">
    <location>
        <begin position="74"/>
        <end position="97"/>
    </location>
</feature>
<evidence type="ECO:0000256" key="4">
    <source>
        <dbReference type="ARBA" id="ARBA00022475"/>
    </source>
</evidence>
<dbReference type="AlphaFoldDB" id="A0A8D5FSJ8"/>
<name>A0A8D5FSJ8_9BACT</name>
<evidence type="ECO:0000256" key="2">
    <source>
        <dbReference type="ARBA" id="ARBA00004236"/>
    </source>
</evidence>
<accession>A0A8D5FSJ8</accession>
<keyword evidence="8 10" id="KW-0472">Membrane</keyword>
<comment type="similarity">
    <text evidence="3">Belongs to the bacterial sugar transferase family.</text>
</comment>
<keyword evidence="13" id="KW-1185">Reference proteome</keyword>
<dbReference type="KEGG" id="dbk:DGMP_16320"/>
<feature type="domain" description="Bacterial sugar transferase" evidence="11">
    <location>
        <begin position="270"/>
        <end position="463"/>
    </location>
</feature>
<evidence type="ECO:0000256" key="9">
    <source>
        <dbReference type="SAM" id="Coils"/>
    </source>
</evidence>
<gene>
    <name evidence="12" type="ORF">DGMP_16320</name>
</gene>
<dbReference type="PANTHER" id="PTHR30576:SF4">
    <property type="entry name" value="UNDECAPRENYL-PHOSPHATE GALACTOSE PHOSPHOTRANSFERASE"/>
    <property type="match status" value="1"/>
</dbReference>
<dbReference type="Pfam" id="PF13727">
    <property type="entry name" value="CoA_binding_3"/>
    <property type="match status" value="1"/>
</dbReference>
<dbReference type="EMBL" id="AP024086">
    <property type="protein sequence ID" value="BCL60939.1"/>
    <property type="molecule type" value="Genomic_DNA"/>
</dbReference>
<evidence type="ECO:0000256" key="5">
    <source>
        <dbReference type="ARBA" id="ARBA00022679"/>
    </source>
</evidence>
<dbReference type="GO" id="GO:0016780">
    <property type="term" value="F:phosphotransferase activity, for other substituted phosphate groups"/>
    <property type="evidence" value="ECO:0007669"/>
    <property type="project" value="TreeGrafter"/>
</dbReference>
<keyword evidence="9" id="KW-0175">Coiled coil</keyword>
<evidence type="ECO:0000256" key="10">
    <source>
        <dbReference type="SAM" id="Phobius"/>
    </source>
</evidence>
<feature type="transmembrane region" description="Helical" evidence="10">
    <location>
        <begin position="12"/>
        <end position="37"/>
    </location>
</feature>
<evidence type="ECO:0000313" key="12">
    <source>
        <dbReference type="EMBL" id="BCL60939.1"/>
    </source>
</evidence>
<dbReference type="Pfam" id="PF02397">
    <property type="entry name" value="Bac_transf"/>
    <property type="match status" value="1"/>
</dbReference>
<evidence type="ECO:0000259" key="11">
    <source>
        <dbReference type="Pfam" id="PF02397"/>
    </source>
</evidence>
<evidence type="ECO:0000256" key="3">
    <source>
        <dbReference type="ARBA" id="ARBA00006464"/>
    </source>
</evidence>
<keyword evidence="5" id="KW-0808">Transferase</keyword>
<feature type="transmembrane region" description="Helical" evidence="10">
    <location>
        <begin position="275"/>
        <end position="296"/>
    </location>
</feature>
<dbReference type="InterPro" id="IPR003362">
    <property type="entry name" value="Bact_transf"/>
</dbReference>
<keyword evidence="7 10" id="KW-1133">Transmembrane helix</keyword>
<feature type="transmembrane region" description="Helical" evidence="10">
    <location>
        <begin position="43"/>
        <end position="62"/>
    </location>
</feature>
<dbReference type="RefSeq" id="WP_228857017.1">
    <property type="nucleotide sequence ID" value="NZ_AP024086.1"/>
</dbReference>
<proteinExistence type="inferred from homology"/>
<evidence type="ECO:0000256" key="7">
    <source>
        <dbReference type="ARBA" id="ARBA00022989"/>
    </source>
</evidence>